<comment type="similarity">
    <text evidence="2">Belongs to the hyi family.</text>
</comment>
<dbReference type="KEGG" id="tpro:Ga0080559_TMP3734"/>
<dbReference type="Pfam" id="PF01261">
    <property type="entry name" value="AP_endonuc_2"/>
    <property type="match status" value="1"/>
</dbReference>
<keyword evidence="5" id="KW-0670">Pyruvate</keyword>
<dbReference type="EC" id="5.3.1.22" evidence="5"/>
<dbReference type="PANTHER" id="PTHR43489:SF6">
    <property type="entry name" value="HYDROXYPYRUVATE ISOMERASE-RELATED"/>
    <property type="match status" value="1"/>
</dbReference>
<keyword evidence="1 2" id="KW-0413">Isomerase</keyword>
<proteinExistence type="inferred from homology"/>
<dbReference type="PIRSF" id="PIRSF006241">
    <property type="entry name" value="HyI"/>
    <property type="match status" value="1"/>
</dbReference>
<feature type="active site" description="Proton donor/acceptor" evidence="3">
    <location>
        <position position="138"/>
    </location>
</feature>
<protein>
    <submittedName>
        <fullName evidence="5">Hydroxypyruvate isomerase</fullName>
        <ecNumber evidence="5">5.3.1.22</ecNumber>
    </submittedName>
</protein>
<dbReference type="PANTHER" id="PTHR43489">
    <property type="entry name" value="ISOMERASE"/>
    <property type="match status" value="1"/>
</dbReference>
<dbReference type="EMBL" id="CP014796">
    <property type="protein sequence ID" value="APX24530.1"/>
    <property type="molecule type" value="Genomic_DNA"/>
</dbReference>
<organism evidence="5 6">
    <name type="scientific">Salipiger profundus</name>
    <dbReference type="NCBI Taxonomy" id="1229727"/>
    <lineage>
        <taxon>Bacteria</taxon>
        <taxon>Pseudomonadati</taxon>
        <taxon>Pseudomonadota</taxon>
        <taxon>Alphaproteobacteria</taxon>
        <taxon>Rhodobacterales</taxon>
        <taxon>Roseobacteraceae</taxon>
        <taxon>Salipiger</taxon>
    </lineage>
</organism>
<dbReference type="SUPFAM" id="SSF51658">
    <property type="entry name" value="Xylose isomerase-like"/>
    <property type="match status" value="1"/>
</dbReference>
<dbReference type="GO" id="GO:0008903">
    <property type="term" value="F:hydroxypyruvate isomerase activity"/>
    <property type="evidence" value="ECO:0007669"/>
    <property type="project" value="UniProtKB-EC"/>
</dbReference>
<evidence type="ECO:0000259" key="4">
    <source>
        <dbReference type="Pfam" id="PF01261"/>
    </source>
</evidence>
<accession>A0A1U7D8Y8</accession>
<dbReference type="InterPro" id="IPR050417">
    <property type="entry name" value="Sugar_Epim/Isomerase"/>
</dbReference>
<dbReference type="InterPro" id="IPR026040">
    <property type="entry name" value="HyI-like"/>
</dbReference>
<name>A0A1U7D8Y8_9RHOB</name>
<dbReference type="InterPro" id="IPR013022">
    <property type="entry name" value="Xyl_isomerase-like_TIM-brl"/>
</dbReference>
<evidence type="ECO:0000256" key="2">
    <source>
        <dbReference type="PIRNR" id="PIRNR006241"/>
    </source>
</evidence>
<gene>
    <name evidence="5" type="ORF">Ga0080559_TMP3734</name>
</gene>
<keyword evidence="6" id="KW-1185">Reference proteome</keyword>
<dbReference type="STRING" id="1229727.Ga0080559_TMP3734"/>
<dbReference type="Proteomes" id="UP000186559">
    <property type="component" value="Chromosome"/>
</dbReference>
<evidence type="ECO:0000256" key="1">
    <source>
        <dbReference type="ARBA" id="ARBA00023235"/>
    </source>
</evidence>
<evidence type="ECO:0000256" key="3">
    <source>
        <dbReference type="PIRSR" id="PIRSR006241-50"/>
    </source>
</evidence>
<dbReference type="GO" id="GO:0046487">
    <property type="term" value="P:glyoxylate metabolic process"/>
    <property type="evidence" value="ECO:0007669"/>
    <property type="project" value="TreeGrafter"/>
</dbReference>
<feature type="active site" description="Proton donor/acceptor" evidence="3">
    <location>
        <position position="235"/>
    </location>
</feature>
<dbReference type="RefSeq" id="WP_076624364.1">
    <property type="nucleotide sequence ID" value="NZ_BMEW01000008.1"/>
</dbReference>
<feature type="domain" description="Xylose isomerase-like TIM barrel" evidence="4">
    <location>
        <begin position="23"/>
        <end position="246"/>
    </location>
</feature>
<dbReference type="OrthoDB" id="9786584at2"/>
<evidence type="ECO:0000313" key="5">
    <source>
        <dbReference type="EMBL" id="APX24530.1"/>
    </source>
</evidence>
<reference evidence="5 6" key="1">
    <citation type="submission" date="2016-03" db="EMBL/GenBank/DDBJ databases">
        <title>Deep-sea bacteria in the southern Pacific.</title>
        <authorList>
            <person name="Tang K."/>
        </authorList>
    </citation>
    <scope>NUCLEOTIDE SEQUENCE [LARGE SCALE GENOMIC DNA]</scope>
    <source>
        <strain evidence="5 6">JLT2016</strain>
    </source>
</reference>
<evidence type="ECO:0000313" key="6">
    <source>
        <dbReference type="Proteomes" id="UP000186559"/>
    </source>
</evidence>
<sequence>MKRFSANLGFLWSGEELLTRIAHAGAAGFPAVELHWPYDVPAADVRRACADAGVRLLALNSPLGDTSAGESGLAALPGRQADFRESFHRAADYAREAGAGRVHVMAGITAFDAAGRAAMAENLRWAEEAAPELTLLLEPLNRHDKPGYFYHLPEQALEIIEGAGLARTRLMFDAYHVGREGLSPEAEYDGAAPHVGHVQFASVPDRREPFGGTVDMARFLAHLAARGYDGWVGCEYLPASTVEDGLPELRAMAEAFDRAAA</sequence>
<dbReference type="Gene3D" id="3.20.20.150">
    <property type="entry name" value="Divalent-metal-dependent TIM barrel enzymes"/>
    <property type="match status" value="1"/>
</dbReference>
<dbReference type="InterPro" id="IPR036237">
    <property type="entry name" value="Xyl_isomerase-like_sf"/>
</dbReference>
<dbReference type="AlphaFoldDB" id="A0A1U7D8Y8"/>